<feature type="domain" description="Fungal lipase-type" evidence="4">
    <location>
        <begin position="102"/>
        <end position="240"/>
    </location>
</feature>
<dbReference type="NCBIfam" id="TIGR00756">
    <property type="entry name" value="PPR"/>
    <property type="match status" value="1"/>
</dbReference>
<accession>A0ABP0TST7</accession>
<dbReference type="InterPro" id="IPR029058">
    <property type="entry name" value="AB_hydrolase_fold"/>
</dbReference>
<feature type="repeat" description="PPR" evidence="2">
    <location>
        <begin position="506"/>
        <end position="540"/>
    </location>
</feature>
<dbReference type="Proteomes" id="UP001497512">
    <property type="component" value="Chromosome 14"/>
</dbReference>
<evidence type="ECO:0000256" key="2">
    <source>
        <dbReference type="PROSITE-ProRule" id="PRU00708"/>
    </source>
</evidence>
<dbReference type="SUPFAM" id="SSF53474">
    <property type="entry name" value="alpha/beta-Hydrolases"/>
    <property type="match status" value="1"/>
</dbReference>
<reference evidence="5" key="1">
    <citation type="submission" date="2024-02" db="EMBL/GenBank/DDBJ databases">
        <authorList>
            <consortium name="ELIXIR-Norway"/>
            <consortium name="Elixir Norway"/>
        </authorList>
    </citation>
    <scope>NUCLEOTIDE SEQUENCE</scope>
</reference>
<evidence type="ECO:0000256" key="1">
    <source>
        <dbReference type="ARBA" id="ARBA00022737"/>
    </source>
</evidence>
<dbReference type="InterPro" id="IPR046848">
    <property type="entry name" value="E_motif"/>
</dbReference>
<dbReference type="InterPro" id="IPR002885">
    <property type="entry name" value="PPR_rpt"/>
</dbReference>
<organism evidence="5 6">
    <name type="scientific">Sphagnum troendelagicum</name>
    <dbReference type="NCBI Taxonomy" id="128251"/>
    <lineage>
        <taxon>Eukaryota</taxon>
        <taxon>Viridiplantae</taxon>
        <taxon>Streptophyta</taxon>
        <taxon>Embryophyta</taxon>
        <taxon>Bryophyta</taxon>
        <taxon>Sphagnophytina</taxon>
        <taxon>Sphagnopsida</taxon>
        <taxon>Sphagnales</taxon>
        <taxon>Sphagnaceae</taxon>
        <taxon>Sphagnum</taxon>
    </lineage>
</organism>
<dbReference type="Pfam" id="PF01535">
    <property type="entry name" value="PPR"/>
    <property type="match status" value="2"/>
</dbReference>
<name>A0ABP0TST7_9BRYO</name>
<dbReference type="Pfam" id="PF13041">
    <property type="entry name" value="PPR_2"/>
    <property type="match status" value="2"/>
</dbReference>
<feature type="chain" id="PRO_5046885461" description="Fungal lipase-type domain-containing protein" evidence="3">
    <location>
        <begin position="21"/>
        <end position="696"/>
    </location>
</feature>
<dbReference type="InterPro" id="IPR046960">
    <property type="entry name" value="PPR_At4g14850-like_plant"/>
</dbReference>
<dbReference type="PROSITE" id="PS51375">
    <property type="entry name" value="PPR"/>
    <property type="match status" value="2"/>
</dbReference>
<keyword evidence="1" id="KW-0677">Repeat</keyword>
<dbReference type="PANTHER" id="PTHR47926">
    <property type="entry name" value="PENTATRICOPEPTIDE REPEAT-CONTAINING PROTEIN"/>
    <property type="match status" value="1"/>
</dbReference>
<proteinExistence type="predicted"/>
<dbReference type="Pfam" id="PF20431">
    <property type="entry name" value="E_motif"/>
    <property type="match status" value="1"/>
</dbReference>
<dbReference type="Gene3D" id="3.40.50.1820">
    <property type="entry name" value="alpha/beta hydrolase"/>
    <property type="match status" value="1"/>
</dbReference>
<feature type="signal peptide" evidence="3">
    <location>
        <begin position="1"/>
        <end position="20"/>
    </location>
</feature>
<dbReference type="InterPro" id="IPR011990">
    <property type="entry name" value="TPR-like_helical_dom_sf"/>
</dbReference>
<evidence type="ECO:0000259" key="4">
    <source>
        <dbReference type="Pfam" id="PF01764"/>
    </source>
</evidence>
<evidence type="ECO:0000313" key="5">
    <source>
        <dbReference type="EMBL" id="CAK9204018.1"/>
    </source>
</evidence>
<sequence>MDKLAWFFFLLLFHYCFTNAGCCAGTLFTRKPDVLIYNRTMALILVEYASAAYIIDDSSLLSWTCSRCQGITKGFKIHTLVVDVQHCLQAFVGVAENLHAIVIAFRGTQRTSVQNWAEDLYFKQLDLNYPGVSDAMVHKGFYAAYHNTSMRESIVTAVQTVLQQRNDLRILVTGHSMGGAMASFCALDLTANYGVKNIQVFTFGQPRIGNPAFAAYYSENVPLTIRVTHSHDVVPHLPPYYLIMGEKTYRHFATEVWIFKVGIGRLQYEFEQVCDSSGEDPSCSRSVSGNSIADHLIYFGVYLRTEESVMTPGSNFSNSGQLGSCKTEVADMDTTMGAAIAPNPPSQEQSKEQITACAMKKSLEHGKQVHYHIIKSGFKPDVFLWNNLLSMYMKCRSIVNAHRVFDEMPTRDVVSWTTMISGYAQQGLFWQMEQEGVKPDKVTFNTVLNACASLAALDKGRQVHACISEAGFERDVFVGNALVDMYSKAGSLEDARQAFDNISLRDVVSWSTMILAYAQHGHGQEALQLFEQMQQEGVKPDLITFMGVLSACSNVGLVDEGQRYFQSMSRDHALTPAVEHYGCMVDILGRAGCIKEVQQVILEMPVQPDSALWGSLLAACKLQGNVEVGEWAAENRLKLEPQNAGTYILLSNIYAAARKWDDVAMVRKVMEFRGLTNETDQISIEVNDRVHDFIRV</sequence>
<keyword evidence="6" id="KW-1185">Reference proteome</keyword>
<dbReference type="EMBL" id="OZ019906">
    <property type="protein sequence ID" value="CAK9204018.1"/>
    <property type="molecule type" value="Genomic_DNA"/>
</dbReference>
<gene>
    <name evidence="5" type="ORF">CSSPTR1EN2_LOCUS7176</name>
</gene>
<evidence type="ECO:0000256" key="3">
    <source>
        <dbReference type="SAM" id="SignalP"/>
    </source>
</evidence>
<protein>
    <recommendedName>
        <fullName evidence="4">Fungal lipase-type domain-containing protein</fullName>
    </recommendedName>
</protein>
<dbReference type="CDD" id="cd00519">
    <property type="entry name" value="Lipase_3"/>
    <property type="match status" value="1"/>
</dbReference>
<feature type="repeat" description="PPR" evidence="2">
    <location>
        <begin position="381"/>
        <end position="415"/>
    </location>
</feature>
<dbReference type="InterPro" id="IPR002921">
    <property type="entry name" value="Fungal_lipase-type"/>
</dbReference>
<dbReference type="Pfam" id="PF01764">
    <property type="entry name" value="Lipase_3"/>
    <property type="match status" value="1"/>
</dbReference>
<keyword evidence="3" id="KW-0732">Signal</keyword>
<evidence type="ECO:0000313" key="6">
    <source>
        <dbReference type="Proteomes" id="UP001497512"/>
    </source>
</evidence>
<dbReference type="Gene3D" id="1.25.40.10">
    <property type="entry name" value="Tetratricopeptide repeat domain"/>
    <property type="match status" value="3"/>
</dbReference>